<keyword evidence="4" id="KW-1185">Reference proteome</keyword>
<proteinExistence type="predicted"/>
<evidence type="ECO:0000313" key="3">
    <source>
        <dbReference type="EMBL" id="SDF29637.1"/>
    </source>
</evidence>
<dbReference type="Proteomes" id="UP000198922">
    <property type="component" value="Unassembled WGS sequence"/>
</dbReference>
<dbReference type="EMBL" id="FNAT01000010">
    <property type="protein sequence ID" value="SDF29637.1"/>
    <property type="molecule type" value="Genomic_DNA"/>
</dbReference>
<evidence type="ECO:0000259" key="2">
    <source>
        <dbReference type="Pfam" id="PF11412"/>
    </source>
</evidence>
<dbReference type="STRING" id="521013.SAMN04488567_0043"/>
<keyword evidence="1" id="KW-0732">Signal</keyword>
<dbReference type="OrthoDB" id="9811036at2"/>
<dbReference type="RefSeq" id="WP_090114686.1">
    <property type="nucleotide sequence ID" value="NZ_FNAT01000010.1"/>
</dbReference>
<feature type="domain" description="Thiol:disulfide interchange protein DsbD N-terminal" evidence="2">
    <location>
        <begin position="37"/>
        <end position="141"/>
    </location>
</feature>
<protein>
    <submittedName>
        <fullName evidence="3">Thiol-disulfide interchange protein, contains DsbC and DsbD domains</fullName>
    </submittedName>
</protein>
<reference evidence="4" key="1">
    <citation type="submission" date="2016-10" db="EMBL/GenBank/DDBJ databases">
        <authorList>
            <person name="Varghese N."/>
            <person name="Submissions S."/>
        </authorList>
    </citation>
    <scope>NUCLEOTIDE SEQUENCE [LARGE SCALE GENOMIC DNA]</scope>
    <source>
        <strain evidence="4">DSM 21424</strain>
    </source>
</reference>
<sequence>MRQFAPLLAAALACGPALAGPADQIVRLDVLPGWRTETGTHMAGFRLTMAPGWKTYWRAPGEAGIPPEVDWTGSENVASVRFHWPVPEVFEQSGYESIGYAEQVTIPVELTPAAPGAPARMRGRLDIGVCEEVCVPVSLDFAADLPVSADRDASLSVALADRPMTPAEAGLDAATCAVRPSERGLALTATLALPPLGAEETVVVETGDPALWTTPARVRREGGRLVATTEIGHAGGQGVALDRSALTLTVLGGGRAVEISGCPAA</sequence>
<feature type="signal peptide" evidence="1">
    <location>
        <begin position="1"/>
        <end position="19"/>
    </location>
</feature>
<accession>A0A1G7JXE8</accession>
<feature type="chain" id="PRO_5011712529" evidence="1">
    <location>
        <begin position="20"/>
        <end position="265"/>
    </location>
</feature>
<dbReference type="Pfam" id="PF11412">
    <property type="entry name" value="DsbD_N"/>
    <property type="match status" value="1"/>
</dbReference>
<name>A0A1G7JXE8_9RHOB</name>
<dbReference type="AlphaFoldDB" id="A0A1G7JXE8"/>
<gene>
    <name evidence="3" type="ORF">SAMN04488567_0043</name>
</gene>
<evidence type="ECO:0000256" key="1">
    <source>
        <dbReference type="SAM" id="SignalP"/>
    </source>
</evidence>
<evidence type="ECO:0000313" key="4">
    <source>
        <dbReference type="Proteomes" id="UP000198922"/>
    </source>
</evidence>
<dbReference type="InterPro" id="IPR028250">
    <property type="entry name" value="DsbDN"/>
</dbReference>
<organism evidence="3 4">
    <name type="scientific">Limimaricola pyoseonensis</name>
    <dbReference type="NCBI Taxonomy" id="521013"/>
    <lineage>
        <taxon>Bacteria</taxon>
        <taxon>Pseudomonadati</taxon>
        <taxon>Pseudomonadota</taxon>
        <taxon>Alphaproteobacteria</taxon>
        <taxon>Rhodobacterales</taxon>
        <taxon>Paracoccaceae</taxon>
        <taxon>Limimaricola</taxon>
    </lineage>
</organism>